<dbReference type="SUPFAM" id="SSF50978">
    <property type="entry name" value="WD40 repeat-like"/>
    <property type="match status" value="1"/>
</dbReference>
<dbReference type="FunFam" id="2.130.10.10:FF:000502">
    <property type="entry name" value="Coronin"/>
    <property type="match status" value="1"/>
</dbReference>
<dbReference type="GO" id="GO:0007015">
    <property type="term" value="P:actin filament organization"/>
    <property type="evidence" value="ECO:0007669"/>
    <property type="project" value="TreeGrafter"/>
</dbReference>
<dbReference type="AlphaFoldDB" id="A0A8J9YPP5"/>
<dbReference type="InterPro" id="IPR015943">
    <property type="entry name" value="WD40/YVTN_repeat-like_dom_sf"/>
</dbReference>
<accession>A0A8J9YPP5</accession>
<feature type="compositionally biased region" description="Basic and acidic residues" evidence="9">
    <location>
        <begin position="746"/>
        <end position="757"/>
    </location>
</feature>
<feature type="repeat" description="WD" evidence="6">
    <location>
        <begin position="385"/>
        <end position="427"/>
    </location>
</feature>
<dbReference type="GO" id="GO:0051015">
    <property type="term" value="F:actin filament binding"/>
    <property type="evidence" value="ECO:0007669"/>
    <property type="project" value="TreeGrafter"/>
</dbReference>
<dbReference type="InterPro" id="IPR019775">
    <property type="entry name" value="WD40_repeat_CS"/>
</dbReference>
<dbReference type="Pfam" id="PF08953">
    <property type="entry name" value="DUF1899"/>
    <property type="match status" value="1"/>
</dbReference>
<keyword evidence="4 8" id="KW-0175">Coiled coil</keyword>
<evidence type="ECO:0000256" key="6">
    <source>
        <dbReference type="PROSITE-ProRule" id="PRU00221"/>
    </source>
</evidence>
<evidence type="ECO:0000313" key="12">
    <source>
        <dbReference type="Proteomes" id="UP000838412"/>
    </source>
</evidence>
<feature type="compositionally biased region" description="Low complexity" evidence="9">
    <location>
        <begin position="93"/>
        <end position="108"/>
    </location>
</feature>
<dbReference type="InterPro" id="IPR001680">
    <property type="entry name" value="WD40_rpt"/>
</dbReference>
<gene>
    <name evidence="11" type="primary">CORO6</name>
    <name evidence="11" type="ORF">BLAG_LOCUS2342</name>
</gene>
<dbReference type="Proteomes" id="UP000838412">
    <property type="component" value="Chromosome 1"/>
</dbReference>
<evidence type="ECO:0000259" key="10">
    <source>
        <dbReference type="SMART" id="SM01166"/>
    </source>
</evidence>
<keyword evidence="12" id="KW-1185">Reference proteome</keyword>
<feature type="compositionally biased region" description="Low complexity" evidence="9">
    <location>
        <begin position="827"/>
        <end position="836"/>
    </location>
</feature>
<feature type="compositionally biased region" description="Basic and acidic residues" evidence="9">
    <location>
        <begin position="790"/>
        <end position="822"/>
    </location>
</feature>
<feature type="compositionally biased region" description="Polar residues" evidence="9">
    <location>
        <begin position="109"/>
        <end position="155"/>
    </location>
</feature>
<feature type="region of interest" description="Disordered" evidence="9">
    <location>
        <begin position="74"/>
        <end position="254"/>
    </location>
</feature>
<evidence type="ECO:0000256" key="7">
    <source>
        <dbReference type="RuleBase" id="RU280818"/>
    </source>
</evidence>
<dbReference type="Gene3D" id="2.130.10.10">
    <property type="entry name" value="YVTN repeat-like/Quinoprotein amine dehydrogenase"/>
    <property type="match status" value="1"/>
</dbReference>
<organism evidence="11 12">
    <name type="scientific">Branchiostoma lanceolatum</name>
    <name type="common">Common lancelet</name>
    <name type="synonym">Amphioxus lanceolatum</name>
    <dbReference type="NCBI Taxonomy" id="7740"/>
    <lineage>
        <taxon>Eukaryota</taxon>
        <taxon>Metazoa</taxon>
        <taxon>Chordata</taxon>
        <taxon>Cephalochordata</taxon>
        <taxon>Leptocardii</taxon>
        <taxon>Amphioxiformes</taxon>
        <taxon>Branchiostomatidae</taxon>
        <taxon>Branchiostoma</taxon>
    </lineage>
</organism>
<reference evidence="11" key="1">
    <citation type="submission" date="2022-01" db="EMBL/GenBank/DDBJ databases">
        <authorList>
            <person name="Braso-Vives M."/>
        </authorList>
    </citation>
    <scope>NUCLEOTIDE SEQUENCE</scope>
</reference>
<dbReference type="PROSITE" id="PS50082">
    <property type="entry name" value="WD_REPEATS_2"/>
    <property type="match status" value="2"/>
</dbReference>
<evidence type="ECO:0000256" key="1">
    <source>
        <dbReference type="ARBA" id="ARBA00009482"/>
    </source>
</evidence>
<evidence type="ECO:0000256" key="9">
    <source>
        <dbReference type="SAM" id="MobiDB-lite"/>
    </source>
</evidence>
<dbReference type="Pfam" id="PF16300">
    <property type="entry name" value="WD40_4"/>
    <property type="match status" value="1"/>
</dbReference>
<keyword evidence="2 6" id="KW-0853">WD repeat</keyword>
<feature type="compositionally biased region" description="Pro residues" evidence="9">
    <location>
        <begin position="692"/>
        <end position="704"/>
    </location>
</feature>
<feature type="compositionally biased region" description="Basic and acidic residues" evidence="9">
    <location>
        <begin position="705"/>
        <end position="728"/>
    </location>
</feature>
<dbReference type="EMBL" id="OV696686">
    <property type="protein sequence ID" value="CAH1233669.1"/>
    <property type="molecule type" value="Genomic_DNA"/>
</dbReference>
<dbReference type="PANTHER" id="PTHR10856:SF0">
    <property type="entry name" value="CORONIN"/>
    <property type="match status" value="1"/>
</dbReference>
<name>A0A8J9YPP5_BRALA</name>
<feature type="compositionally biased region" description="Basic and acidic residues" evidence="9">
    <location>
        <begin position="217"/>
        <end position="238"/>
    </location>
</feature>
<dbReference type="Pfam" id="PF00400">
    <property type="entry name" value="WD40"/>
    <property type="match status" value="3"/>
</dbReference>
<dbReference type="PANTHER" id="PTHR10856">
    <property type="entry name" value="CORONIN"/>
    <property type="match status" value="1"/>
</dbReference>
<evidence type="ECO:0000256" key="2">
    <source>
        <dbReference type="ARBA" id="ARBA00022574"/>
    </source>
</evidence>
<evidence type="ECO:0000256" key="4">
    <source>
        <dbReference type="ARBA" id="ARBA00023054"/>
    </source>
</evidence>
<dbReference type="PROSITE" id="PS50294">
    <property type="entry name" value="WD_REPEATS_REGION"/>
    <property type="match status" value="2"/>
</dbReference>
<protein>
    <recommendedName>
        <fullName evidence="7">Coronin</fullName>
    </recommendedName>
</protein>
<dbReference type="SMART" id="SM01167">
    <property type="entry name" value="DUF1900"/>
    <property type="match status" value="1"/>
</dbReference>
<evidence type="ECO:0000256" key="3">
    <source>
        <dbReference type="ARBA" id="ARBA00022737"/>
    </source>
</evidence>
<feature type="compositionally biased region" description="Basic residues" evidence="9">
    <location>
        <begin position="239"/>
        <end position="251"/>
    </location>
</feature>
<feature type="compositionally biased region" description="Polar residues" evidence="9">
    <location>
        <begin position="733"/>
        <end position="745"/>
    </location>
</feature>
<dbReference type="InterPro" id="IPR015505">
    <property type="entry name" value="Coronin"/>
</dbReference>
<dbReference type="InterPro" id="IPR015048">
    <property type="entry name" value="DUF1899"/>
</dbReference>
<feature type="coiled-coil region" evidence="8">
    <location>
        <begin position="845"/>
        <end position="872"/>
    </location>
</feature>
<feature type="repeat" description="WD" evidence="6">
    <location>
        <begin position="335"/>
        <end position="367"/>
    </location>
</feature>
<comment type="similarity">
    <text evidence="1 7">Belongs to the WD repeat coronin family.</text>
</comment>
<evidence type="ECO:0000256" key="8">
    <source>
        <dbReference type="SAM" id="Coils"/>
    </source>
</evidence>
<keyword evidence="5" id="KW-0009">Actin-binding</keyword>
<dbReference type="SMART" id="SM00320">
    <property type="entry name" value="WD40"/>
    <property type="match status" value="3"/>
</dbReference>
<dbReference type="OrthoDB" id="1850764at2759"/>
<feature type="region of interest" description="Disordered" evidence="9">
    <location>
        <begin position="663"/>
        <end position="841"/>
    </location>
</feature>
<dbReference type="SMART" id="SM01166">
    <property type="entry name" value="DUF1899"/>
    <property type="match status" value="1"/>
</dbReference>
<feature type="domain" description="DUF1899" evidence="10">
    <location>
        <begin position="262"/>
        <end position="326"/>
    </location>
</feature>
<evidence type="ECO:0000313" key="11">
    <source>
        <dbReference type="EMBL" id="CAH1233669.1"/>
    </source>
</evidence>
<proteinExistence type="inferred from homology"/>
<dbReference type="PROSITE" id="PS00678">
    <property type="entry name" value="WD_REPEATS_1"/>
    <property type="match status" value="1"/>
</dbReference>
<keyword evidence="3 7" id="KW-0677">Repeat</keyword>
<dbReference type="InterPro" id="IPR036322">
    <property type="entry name" value="WD40_repeat_dom_sf"/>
</dbReference>
<evidence type="ECO:0000256" key="5">
    <source>
        <dbReference type="ARBA" id="ARBA00023203"/>
    </source>
</evidence>
<sequence>MALRPYSHRSAITEYAAQGRQWNNLREGPARMADQYVYPGDTPSSQPVEYYYYVDDQEGVPIVVMEGEDGYYYVTKPPEAERPRPPTPPPRTFRPSSSPSRSRPNTPTYAPSRSRPNTPNFTAPSRSRPNTPNFTAPSLSPTAGLTPRSRPNTPKSRPGTPRRRTISGVEPFIEQRSQVFGEPPRSYGYNHVEPPVPRQQYNAEPRSHYVDPNPSSRAERRLADVQRRFSEPQNEYKRTKPKTRRVPRRRSLAPEDAPMSFRGLRTSKFRHVFGTAMRKDSHYEGIRVTRNSWDSTFCAVNPKFLAIVTEAAGGGCFIVLPVEKAGRVPNNPPMVAGHRAAVLDIQWSPWDDNIIASCSEDMTIKVWVIPEKGLEESITEPEASLEWHQRRVGFIAWHPSAHNILMSAGSDNMVVIWNVGTEEPLSVIECHTDILWSCGWNYNGTRIVTTCKDKTLRVIDPRTGDVISERKKAHDGAKPQRAVYMKDGRVFTTGFSRMSERQYALWDDNNLSEPITLEEIDTSNGVIFPFYDPDNNMVYLGGKGDSNIRYYEVTEQSPYVHYIDRFDTSDPQRGLGFMPKRGVNAMQNEIARFYKLHPNKCEPISFTVPRKSELFQEDLYPDTASQTPAISADEWIEGKVADPVLMSIRDKLASVLPQKPKLAGLKKPNALNRPKLAPAKPTSTNSVRDSAPPKPAPEPTPPPPKVERSPPARERERSPPREAHRGAGDRTSVAETAQKLQQQHNAYERQEVHAREEEKEEEGAGAQEPPPEPPKPEPEPEPAAHYARQRLYEDERARQQLYEEERIARARENAKRRSRYDNPDLYQPRQPVAPQAPQVPPDFDFQELLEEVKGLRALVRQHERRIMNLEDALGIGD</sequence>